<dbReference type="EMBL" id="WJBU01000007">
    <property type="protein sequence ID" value="MRD47327.1"/>
    <property type="molecule type" value="Genomic_DNA"/>
</dbReference>
<accession>A0A844B737</accession>
<evidence type="ECO:0008006" key="3">
    <source>
        <dbReference type="Google" id="ProtNLM"/>
    </source>
</evidence>
<gene>
    <name evidence="1" type="ORF">GHT07_08545</name>
</gene>
<dbReference type="OrthoDB" id="7943907at2"/>
<name>A0A844B737_9BURK</name>
<sequence length="283" mass="32389">MHDTAVFLLTHQWTESVAYRFARLWREVSPRADCFVLLHDDQGEVTQRWRAFLKSMDAEHALSLFRPEALAGELGFALYGSEGVLGNTHLPLASAMLRGPWRHCWQIESDVEYRGAWSEFLQAFDASKADLLASHPFRFHDWPSWRWWTSLSVPVGKALDKRAMVKAFLPVFRISRPLLDAVLQAHREGWSGHFEVLMPTVAAVRGLVVEDLRSSHASYVGDSQDPLPILPLLSTMRWRPEISLREFTGRARGALLFHPVKQNWAFDADGVRRWPEPAQRPPS</sequence>
<dbReference type="RefSeq" id="WP_153584665.1">
    <property type="nucleotide sequence ID" value="NZ_WJBU01000007.1"/>
</dbReference>
<proteinExistence type="predicted"/>
<dbReference type="AlphaFoldDB" id="A0A844B737"/>
<protein>
    <recommendedName>
        <fullName evidence="3">Core-2/I-Branching enzyme</fullName>
    </recommendedName>
</protein>
<organism evidence="1 2">
    <name type="scientific">Caenimonas koreensis DSM 17982</name>
    <dbReference type="NCBI Taxonomy" id="1121255"/>
    <lineage>
        <taxon>Bacteria</taxon>
        <taxon>Pseudomonadati</taxon>
        <taxon>Pseudomonadota</taxon>
        <taxon>Betaproteobacteria</taxon>
        <taxon>Burkholderiales</taxon>
        <taxon>Comamonadaceae</taxon>
        <taxon>Caenimonas</taxon>
    </lineage>
</organism>
<dbReference type="Proteomes" id="UP000487350">
    <property type="component" value="Unassembled WGS sequence"/>
</dbReference>
<comment type="caution">
    <text evidence="1">The sequence shown here is derived from an EMBL/GenBank/DDBJ whole genome shotgun (WGS) entry which is preliminary data.</text>
</comment>
<reference evidence="1 2" key="1">
    <citation type="submission" date="2019-11" db="EMBL/GenBank/DDBJ databases">
        <title>Caenimonas koreensis gen. nov., sp. nov., isolated from activated sludge.</title>
        <authorList>
            <person name="Seung H.R."/>
        </authorList>
    </citation>
    <scope>NUCLEOTIDE SEQUENCE [LARGE SCALE GENOMIC DNA]</scope>
    <source>
        <strain evidence="1 2">EMB320</strain>
    </source>
</reference>
<evidence type="ECO:0000313" key="1">
    <source>
        <dbReference type="EMBL" id="MRD47327.1"/>
    </source>
</evidence>
<keyword evidence="2" id="KW-1185">Reference proteome</keyword>
<evidence type="ECO:0000313" key="2">
    <source>
        <dbReference type="Proteomes" id="UP000487350"/>
    </source>
</evidence>